<keyword evidence="4 8" id="KW-0812">Transmembrane</keyword>
<dbReference type="Gramene" id="ABO99592">
    <property type="protein sequence ID" value="ABO99592"/>
    <property type="gene ID" value="OSTLU_5982"/>
</dbReference>
<keyword evidence="6" id="KW-1133">Transmembrane helix</keyword>
<evidence type="ECO:0000256" key="4">
    <source>
        <dbReference type="ARBA" id="ARBA00022692"/>
    </source>
</evidence>
<dbReference type="PROSITE" id="PS50920">
    <property type="entry name" value="SOLCAR"/>
    <property type="match status" value="2"/>
</dbReference>
<dbReference type="OMA" id="KHMMRFG"/>
<keyword evidence="5" id="KW-0677">Repeat</keyword>
<evidence type="ECO:0000256" key="9">
    <source>
        <dbReference type="RuleBase" id="RU000488"/>
    </source>
</evidence>
<dbReference type="HOGENOM" id="CLU_015166_14_3_1"/>
<sequence length="274" mass="29158">PDVAREWAAAGVGCALADTVFNPLEVLKVRAQQRPDAVALRALAREAIARDGFARGLLAPGLAATWMRGLSYTGFRIGLYPTTRDEALRVFGGDGVGARVLAGAVTGGIGAVVFNPIDVVRVRMQSSECGYRSTVGAFAEVAREEGVRRGLWRGAGACVARAMTLSGSQLATYDVSKRWLLKNGTFSEDAPPLHFTCSFASGVVAQTVTQPVDTLKTLVMSNVGDKRGAMTIARDVIANHGVRGLYRGYFAAAARQGPVMTLQMPIVEALRRFL</sequence>
<gene>
    <name evidence="10" type="ORF">OSTLU_5982</name>
</gene>
<proteinExistence type="inferred from homology"/>
<organism evidence="10 11">
    <name type="scientific">Ostreococcus lucimarinus (strain CCE9901)</name>
    <dbReference type="NCBI Taxonomy" id="436017"/>
    <lineage>
        <taxon>Eukaryota</taxon>
        <taxon>Viridiplantae</taxon>
        <taxon>Chlorophyta</taxon>
        <taxon>Mamiellophyceae</taxon>
        <taxon>Mamiellales</taxon>
        <taxon>Bathycoccaceae</taxon>
        <taxon>Ostreococcus</taxon>
    </lineage>
</organism>
<dbReference type="SUPFAM" id="SSF103506">
    <property type="entry name" value="Mitochondrial carrier"/>
    <property type="match status" value="1"/>
</dbReference>
<dbReference type="Gene3D" id="1.50.40.10">
    <property type="entry name" value="Mitochondrial carrier domain"/>
    <property type="match status" value="1"/>
</dbReference>
<evidence type="ECO:0000256" key="2">
    <source>
        <dbReference type="ARBA" id="ARBA00006375"/>
    </source>
</evidence>
<feature type="non-terminal residue" evidence="10">
    <location>
        <position position="1"/>
    </location>
</feature>
<dbReference type="Pfam" id="PF00153">
    <property type="entry name" value="Mito_carr"/>
    <property type="match status" value="3"/>
</dbReference>
<evidence type="ECO:0000256" key="5">
    <source>
        <dbReference type="ARBA" id="ARBA00022737"/>
    </source>
</evidence>
<evidence type="ECO:0000256" key="6">
    <source>
        <dbReference type="ARBA" id="ARBA00022989"/>
    </source>
</evidence>
<dbReference type="RefSeq" id="XP_001421299.1">
    <property type="nucleotide sequence ID" value="XM_001421262.1"/>
</dbReference>
<comment type="subcellular location">
    <subcellularLocation>
        <location evidence="1">Membrane</location>
        <topology evidence="1">Multi-pass membrane protein</topology>
    </subcellularLocation>
</comment>
<dbReference type="InterPro" id="IPR050391">
    <property type="entry name" value="Mito_Metabolite_Transporter"/>
</dbReference>
<name>A4S7M8_OSTLU</name>
<dbReference type="KEGG" id="olu:OSTLU_5982"/>
<dbReference type="GeneID" id="5005275"/>
<keyword evidence="3 9" id="KW-0813">Transport</keyword>
<dbReference type="EMBL" id="CP000594">
    <property type="protein sequence ID" value="ABO99592.1"/>
    <property type="molecule type" value="Genomic_DNA"/>
</dbReference>
<dbReference type="InterPro" id="IPR018108">
    <property type="entry name" value="MCP_transmembrane"/>
</dbReference>
<feature type="repeat" description="Solcar" evidence="8">
    <location>
        <begin position="94"/>
        <end position="179"/>
    </location>
</feature>
<dbReference type="GO" id="GO:0016020">
    <property type="term" value="C:membrane"/>
    <property type="evidence" value="ECO:0007669"/>
    <property type="project" value="UniProtKB-SubCell"/>
</dbReference>
<keyword evidence="7 8" id="KW-0472">Membrane</keyword>
<dbReference type="InterPro" id="IPR002067">
    <property type="entry name" value="MCP"/>
</dbReference>
<dbReference type="AlphaFoldDB" id="A4S7M8"/>
<feature type="repeat" description="Solcar" evidence="8">
    <location>
        <begin position="189"/>
        <end position="273"/>
    </location>
</feature>
<reference evidence="10 11" key="1">
    <citation type="journal article" date="2007" name="Proc. Natl. Acad. Sci. U.S.A.">
        <title>The tiny eukaryote Ostreococcus provides genomic insights into the paradox of plankton speciation.</title>
        <authorList>
            <person name="Palenik B."/>
            <person name="Grimwood J."/>
            <person name="Aerts A."/>
            <person name="Rouze P."/>
            <person name="Salamov A."/>
            <person name="Putnam N."/>
            <person name="Dupont C."/>
            <person name="Jorgensen R."/>
            <person name="Derelle E."/>
            <person name="Rombauts S."/>
            <person name="Zhou K."/>
            <person name="Otillar R."/>
            <person name="Merchant S.S."/>
            <person name="Podell S."/>
            <person name="Gaasterland T."/>
            <person name="Napoli C."/>
            <person name="Gendler K."/>
            <person name="Manuell A."/>
            <person name="Tai V."/>
            <person name="Vallon O."/>
            <person name="Piganeau G."/>
            <person name="Jancek S."/>
            <person name="Heijde M."/>
            <person name="Jabbari K."/>
            <person name="Bowler C."/>
            <person name="Lohr M."/>
            <person name="Robbens S."/>
            <person name="Werner G."/>
            <person name="Dubchak I."/>
            <person name="Pazour G.J."/>
            <person name="Ren Q."/>
            <person name="Paulsen I."/>
            <person name="Delwiche C."/>
            <person name="Schmutz J."/>
            <person name="Rokhsar D."/>
            <person name="Van de Peer Y."/>
            <person name="Moreau H."/>
            <person name="Grigoriev I.V."/>
        </authorList>
    </citation>
    <scope>NUCLEOTIDE SEQUENCE [LARGE SCALE GENOMIC DNA]</scope>
    <source>
        <strain evidence="10 11">CCE9901</strain>
    </source>
</reference>
<dbReference type="InterPro" id="IPR023395">
    <property type="entry name" value="MCP_dom_sf"/>
</dbReference>
<dbReference type="eggNOG" id="KOG0753">
    <property type="taxonomic scope" value="Eukaryota"/>
</dbReference>
<evidence type="ECO:0000256" key="1">
    <source>
        <dbReference type="ARBA" id="ARBA00004141"/>
    </source>
</evidence>
<feature type="non-terminal residue" evidence="10">
    <location>
        <position position="274"/>
    </location>
</feature>
<evidence type="ECO:0000256" key="3">
    <source>
        <dbReference type="ARBA" id="ARBA00022448"/>
    </source>
</evidence>
<dbReference type="PRINTS" id="PR00926">
    <property type="entry name" value="MITOCARRIER"/>
</dbReference>
<evidence type="ECO:0000313" key="10">
    <source>
        <dbReference type="EMBL" id="ABO99592.1"/>
    </source>
</evidence>
<dbReference type="PANTHER" id="PTHR45618">
    <property type="entry name" value="MITOCHONDRIAL DICARBOXYLATE CARRIER-RELATED"/>
    <property type="match status" value="1"/>
</dbReference>
<dbReference type="Proteomes" id="UP000001568">
    <property type="component" value="Chromosome 14"/>
</dbReference>
<evidence type="ECO:0000256" key="8">
    <source>
        <dbReference type="PROSITE-ProRule" id="PRU00282"/>
    </source>
</evidence>
<keyword evidence="11" id="KW-1185">Reference proteome</keyword>
<protein>
    <submittedName>
        <fullName evidence="10">MC family transporter: uncoupling protein-like protein</fullName>
    </submittedName>
</protein>
<accession>A4S7M8</accession>
<dbReference type="OrthoDB" id="756301at2759"/>
<evidence type="ECO:0000256" key="7">
    <source>
        <dbReference type="ARBA" id="ARBA00023136"/>
    </source>
</evidence>
<dbReference type="GO" id="GO:0055085">
    <property type="term" value="P:transmembrane transport"/>
    <property type="evidence" value="ECO:0007669"/>
    <property type="project" value="InterPro"/>
</dbReference>
<evidence type="ECO:0000313" key="11">
    <source>
        <dbReference type="Proteomes" id="UP000001568"/>
    </source>
</evidence>
<comment type="similarity">
    <text evidence="2 9">Belongs to the mitochondrial carrier (TC 2.A.29) family.</text>
</comment>